<dbReference type="PANTHER" id="PTHR43393:SF2">
    <property type="entry name" value="CYTOKININ RIBOSIDE 5'-MONOPHOSPHATE PHOSPHORIBOHYDROLASE"/>
    <property type="match status" value="1"/>
</dbReference>
<comment type="similarity">
    <text evidence="1">Belongs to the LOG family.</text>
</comment>
<evidence type="ECO:0000256" key="2">
    <source>
        <dbReference type="SAM" id="MobiDB-lite"/>
    </source>
</evidence>
<dbReference type="PANTHER" id="PTHR43393">
    <property type="entry name" value="CYTOKININ RIBOSIDE 5'-MONOPHOSPHATE PHOSPHORIBOHYDROLASE"/>
    <property type="match status" value="1"/>
</dbReference>
<dbReference type="EMBL" id="RKLN01000001">
    <property type="protein sequence ID" value="RVW06115.1"/>
    <property type="molecule type" value="Genomic_DNA"/>
</dbReference>
<comment type="caution">
    <text evidence="3">The sequence shown here is derived from an EMBL/GenBank/DDBJ whole genome shotgun (WGS) entry which is preliminary data.</text>
</comment>
<sequence>MAREKKTGAVQRGAAQPGNGGAEDWVQHRGPVMLRRDRKADVANSDRKLLDQRGPTDWVHTDPWRVLRIQSEFIDGFDALAEVPRAVSVFGSARVDEDHAEYALARELAGALVQAGYAVITGGGPGVMEAANRGACESGGYSIGLGIELPFEERLNDWVDLGINFRYFFARKTMFVKYSQAFICLPGGFGTLDELFEALTLVQTRKITRFPIILVGTEFWSGLMDWLHSVLQGAGKISSGDFDLIHLTDSVDEAVRIVVESQQGVDEAALLGDEDEW</sequence>
<dbReference type="Gene3D" id="3.40.50.450">
    <property type="match status" value="1"/>
</dbReference>
<keyword evidence="1" id="KW-0378">Hydrolase</keyword>
<dbReference type="EC" id="3.2.2.n1" evidence="1"/>
<dbReference type="Pfam" id="PF03641">
    <property type="entry name" value="Lysine_decarbox"/>
    <property type="match status" value="1"/>
</dbReference>
<evidence type="ECO:0000313" key="4">
    <source>
        <dbReference type="Proteomes" id="UP000284333"/>
    </source>
</evidence>
<dbReference type="InterPro" id="IPR052341">
    <property type="entry name" value="LOG_family_nucleotidases"/>
</dbReference>
<evidence type="ECO:0000256" key="1">
    <source>
        <dbReference type="RuleBase" id="RU363015"/>
    </source>
</evidence>
<name>A0A3S3ZQQ9_9NOCA</name>
<keyword evidence="1" id="KW-0203">Cytokinin biosynthesis</keyword>
<keyword evidence="4" id="KW-1185">Reference proteome</keyword>
<feature type="region of interest" description="Disordered" evidence="2">
    <location>
        <begin position="1"/>
        <end position="26"/>
    </location>
</feature>
<accession>A0A3S3ZQQ9</accession>
<dbReference type="InterPro" id="IPR031100">
    <property type="entry name" value="LOG_fam"/>
</dbReference>
<comment type="catalytic activity">
    <reaction evidence="1">
        <text>N(6)-(dimethylallyl)adenosine 5'-phosphate + H2O = N(6)-dimethylallyladenine + D-ribose 5-phosphate</text>
        <dbReference type="Rhea" id="RHEA:48560"/>
        <dbReference type="ChEBI" id="CHEBI:15377"/>
        <dbReference type="ChEBI" id="CHEBI:17660"/>
        <dbReference type="ChEBI" id="CHEBI:57526"/>
        <dbReference type="ChEBI" id="CHEBI:78346"/>
        <dbReference type="EC" id="3.2.2.n1"/>
    </reaction>
</comment>
<protein>
    <recommendedName>
        <fullName evidence="1">Cytokinin riboside 5'-monophosphate phosphoribohydrolase</fullName>
        <ecNumber evidence="1">3.2.2.n1</ecNumber>
    </recommendedName>
</protein>
<dbReference type="Proteomes" id="UP000284333">
    <property type="component" value="Unassembled WGS sequence"/>
</dbReference>
<dbReference type="SUPFAM" id="SSF102405">
    <property type="entry name" value="MCP/YpsA-like"/>
    <property type="match status" value="1"/>
</dbReference>
<evidence type="ECO:0000313" key="3">
    <source>
        <dbReference type="EMBL" id="RVW06115.1"/>
    </source>
</evidence>
<dbReference type="GO" id="GO:0102682">
    <property type="term" value="F:cytokinin riboside 5'-monophosphate phosphoribohydrolase activity"/>
    <property type="evidence" value="ECO:0007669"/>
    <property type="project" value="RHEA"/>
</dbReference>
<comment type="catalytic activity">
    <reaction evidence="1">
        <text>9-ribosyl-trans-zeatin 5'-phosphate + H2O = trans-zeatin + D-ribose 5-phosphate</text>
        <dbReference type="Rhea" id="RHEA:48564"/>
        <dbReference type="ChEBI" id="CHEBI:15377"/>
        <dbReference type="ChEBI" id="CHEBI:16522"/>
        <dbReference type="ChEBI" id="CHEBI:78346"/>
        <dbReference type="ChEBI" id="CHEBI:87947"/>
        <dbReference type="EC" id="3.2.2.n1"/>
    </reaction>
</comment>
<proteinExistence type="inferred from homology"/>
<dbReference type="GO" id="GO:0005829">
    <property type="term" value="C:cytosol"/>
    <property type="evidence" value="ECO:0007669"/>
    <property type="project" value="TreeGrafter"/>
</dbReference>
<organism evidence="3 4">
    <name type="scientific">Rhodococcus spongiicola</name>
    <dbReference type="NCBI Taxonomy" id="2487352"/>
    <lineage>
        <taxon>Bacteria</taxon>
        <taxon>Bacillati</taxon>
        <taxon>Actinomycetota</taxon>
        <taxon>Actinomycetes</taxon>
        <taxon>Mycobacteriales</taxon>
        <taxon>Nocardiaceae</taxon>
        <taxon>Rhodococcus</taxon>
    </lineage>
</organism>
<dbReference type="AlphaFoldDB" id="A0A3S3ZQQ9"/>
<gene>
    <name evidence="3" type="ORF">EF834_01220</name>
</gene>
<reference evidence="3 4" key="1">
    <citation type="submission" date="2018-11" db="EMBL/GenBank/DDBJ databases">
        <title>Rhodococcus spongicola sp. nov. and Rhodococcus xishaensis sp. nov. from marine sponges.</title>
        <authorList>
            <person name="Li L."/>
            <person name="Lin H.W."/>
        </authorList>
    </citation>
    <scope>NUCLEOTIDE SEQUENCE [LARGE SCALE GENOMIC DNA]</scope>
    <source>
        <strain evidence="3 4">LHW50502</strain>
    </source>
</reference>
<dbReference type="FunFam" id="3.40.50.450:FF:000011">
    <property type="entry name" value="TIGR00730 family Rossman fold protein"/>
    <property type="match status" value="1"/>
</dbReference>
<dbReference type="NCBIfam" id="TIGR00730">
    <property type="entry name" value="Rossman fold protein, TIGR00730 family"/>
    <property type="match status" value="1"/>
</dbReference>
<dbReference type="OrthoDB" id="9801098at2"/>
<dbReference type="RefSeq" id="WP_127944812.1">
    <property type="nucleotide sequence ID" value="NZ_RKLN01000001.1"/>
</dbReference>
<dbReference type="GO" id="GO:0009691">
    <property type="term" value="P:cytokinin biosynthetic process"/>
    <property type="evidence" value="ECO:0007669"/>
    <property type="project" value="UniProtKB-UniRule"/>
</dbReference>
<dbReference type="InterPro" id="IPR005269">
    <property type="entry name" value="LOG"/>
</dbReference>